<accession>A0A6G5AG71</accession>
<sequence length="145" mass="16544">MSDDDEKAMLSTTFCFLAVTEVSLGPRYFVRCHVQFFLFPACLRVLWTSTGKTPCAFSVLSFFSVAPGTQKKVFFFHQLHTNRTRVWNGPYKPLFDKPSHTHGRKREGHKKQLWRMGWKDVAGCFIGTPGQPVCLISVCSFQSCL</sequence>
<dbReference type="EMBL" id="GIKN01007719">
    <property type="protein sequence ID" value="NIE49992.1"/>
    <property type="molecule type" value="Transcribed_RNA"/>
</dbReference>
<evidence type="ECO:0000313" key="1">
    <source>
        <dbReference type="EMBL" id="NIE49992.1"/>
    </source>
</evidence>
<reference evidence="1" key="1">
    <citation type="submission" date="2020-03" db="EMBL/GenBank/DDBJ databases">
        <title>A transcriptome and proteome of the tick Rhipicephalus microplus shaped by the genetic composition of its hosts and developmental stage.</title>
        <authorList>
            <person name="Garcia G.R."/>
            <person name="Ribeiro J.M.C."/>
            <person name="Maruyama S.R."/>
            <person name="Gardinasse L.G."/>
            <person name="Nelson K."/>
            <person name="Ferreira B.R."/>
            <person name="Andrade T.G."/>
            <person name="Santos I.K.F.M."/>
        </authorList>
    </citation>
    <scope>NUCLEOTIDE SEQUENCE</scope>
    <source>
        <strain evidence="1">NSGR</strain>
        <tissue evidence="1">Salivary glands</tissue>
    </source>
</reference>
<protein>
    <submittedName>
        <fullName evidence="1">Uncharacterized protein</fullName>
    </submittedName>
</protein>
<organism evidence="1">
    <name type="scientific">Rhipicephalus microplus</name>
    <name type="common">Cattle tick</name>
    <name type="synonym">Boophilus microplus</name>
    <dbReference type="NCBI Taxonomy" id="6941"/>
    <lineage>
        <taxon>Eukaryota</taxon>
        <taxon>Metazoa</taxon>
        <taxon>Ecdysozoa</taxon>
        <taxon>Arthropoda</taxon>
        <taxon>Chelicerata</taxon>
        <taxon>Arachnida</taxon>
        <taxon>Acari</taxon>
        <taxon>Parasitiformes</taxon>
        <taxon>Ixodida</taxon>
        <taxon>Ixodoidea</taxon>
        <taxon>Ixodidae</taxon>
        <taxon>Rhipicephalinae</taxon>
        <taxon>Rhipicephalus</taxon>
        <taxon>Boophilus</taxon>
    </lineage>
</organism>
<dbReference type="AlphaFoldDB" id="A0A6G5AG71"/>
<name>A0A6G5AG71_RHIMP</name>
<proteinExistence type="predicted"/>